<name>K9H5I2_9PROT</name>
<evidence type="ECO:0000313" key="2">
    <source>
        <dbReference type="Proteomes" id="UP000009881"/>
    </source>
</evidence>
<dbReference type="Pfam" id="PF05711">
    <property type="entry name" value="TylF"/>
    <property type="match status" value="1"/>
</dbReference>
<accession>K9H5I2</accession>
<dbReference type="InterPro" id="IPR029063">
    <property type="entry name" value="SAM-dependent_MTases_sf"/>
</dbReference>
<reference evidence="1 2" key="1">
    <citation type="journal article" date="2013" name="Genome Announc.">
        <title>Draft Genome Sequence of an Alphaproteobacterium, Caenispirillum salinarum AK4(T), Isolated from a Solar Saltern.</title>
        <authorList>
            <person name="Khatri I."/>
            <person name="Singh A."/>
            <person name="Korpole S."/>
            <person name="Pinnaka A.K."/>
            <person name="Subramanian S."/>
        </authorList>
    </citation>
    <scope>NUCLEOTIDE SEQUENCE [LARGE SCALE GENOMIC DNA]</scope>
    <source>
        <strain evidence="1 2">AK4</strain>
    </source>
</reference>
<sequence length="281" mass="31716">MMKCRHPSAARRAVAKLAFLSDGTVDRVDGAGRFIQKIANTIRFEHFWKRHVASNPDLKVVPSFTANRSKHPIWDIAIEKVTALATDGQVLEFGTNNGGWLHYLVNRLPQTMTLHGFDCFEGLPEEWDGLPRGAIRGFGFPAELWGDDKAKREAVLEEFKRTEVMPTPPQPNIRIHSGLFSEALPRYMPNGEVPRDIRLIHFDADLYISTRPVLDTLCGQMDYEYFILFDEFYSANHEFRAWVEFIELFKLGNWKVAATSEDGVQVLVHMNPGAGPSGAAG</sequence>
<dbReference type="eggNOG" id="COG0457">
    <property type="taxonomic scope" value="Bacteria"/>
</dbReference>
<gene>
    <name evidence="1" type="ORF">C882_3388</name>
</gene>
<dbReference type="STRING" id="1238182.C882_3388"/>
<comment type="caution">
    <text evidence="1">The sequence shown here is derived from an EMBL/GenBank/DDBJ whole genome shotgun (WGS) entry which is preliminary data.</text>
</comment>
<dbReference type="PANTHER" id="PTHR40036:SF1">
    <property type="entry name" value="MACROCIN O-METHYLTRANSFERASE"/>
    <property type="match status" value="1"/>
</dbReference>
<evidence type="ECO:0008006" key="3">
    <source>
        <dbReference type="Google" id="ProtNLM"/>
    </source>
</evidence>
<dbReference type="EMBL" id="ANHY01000049">
    <property type="protein sequence ID" value="EKV25903.1"/>
    <property type="molecule type" value="Genomic_DNA"/>
</dbReference>
<proteinExistence type="predicted"/>
<dbReference type="SUPFAM" id="SSF53335">
    <property type="entry name" value="S-adenosyl-L-methionine-dependent methyltransferases"/>
    <property type="match status" value="1"/>
</dbReference>
<dbReference type="OrthoDB" id="9811332at2"/>
<dbReference type="InterPro" id="IPR008884">
    <property type="entry name" value="TylF_MeTrfase"/>
</dbReference>
<dbReference type="RefSeq" id="WP_009543008.1">
    <property type="nucleotide sequence ID" value="NZ_ANHY01000049.1"/>
</dbReference>
<evidence type="ECO:0000313" key="1">
    <source>
        <dbReference type="EMBL" id="EKV25903.1"/>
    </source>
</evidence>
<protein>
    <recommendedName>
        <fullName evidence="3">Methyltransferase</fullName>
    </recommendedName>
</protein>
<keyword evidence="2" id="KW-1185">Reference proteome</keyword>
<dbReference type="Proteomes" id="UP000009881">
    <property type="component" value="Unassembled WGS sequence"/>
</dbReference>
<dbReference type="AlphaFoldDB" id="K9H5I2"/>
<dbReference type="PANTHER" id="PTHR40036">
    <property type="entry name" value="MACROCIN O-METHYLTRANSFERASE"/>
    <property type="match status" value="1"/>
</dbReference>
<dbReference type="Gene3D" id="3.40.50.150">
    <property type="entry name" value="Vaccinia Virus protein VP39"/>
    <property type="match status" value="1"/>
</dbReference>
<organism evidence="1 2">
    <name type="scientific">Caenispirillum salinarum AK4</name>
    <dbReference type="NCBI Taxonomy" id="1238182"/>
    <lineage>
        <taxon>Bacteria</taxon>
        <taxon>Pseudomonadati</taxon>
        <taxon>Pseudomonadota</taxon>
        <taxon>Alphaproteobacteria</taxon>
        <taxon>Rhodospirillales</taxon>
        <taxon>Novispirillaceae</taxon>
        <taxon>Caenispirillum</taxon>
    </lineage>
</organism>